<protein>
    <submittedName>
        <fullName evidence="1">Uncharacterized protein</fullName>
    </submittedName>
</protein>
<dbReference type="OrthoDB" id="7282689at2"/>
<keyword evidence="2" id="KW-1185">Reference proteome</keyword>
<dbReference type="AlphaFoldDB" id="A0A318T6W4"/>
<proteinExistence type="predicted"/>
<accession>A0A318T6W4</accession>
<dbReference type="Proteomes" id="UP000248148">
    <property type="component" value="Unassembled WGS sequence"/>
</dbReference>
<organism evidence="1 2">
    <name type="scientific">Rhodopseudomonas faecalis</name>
    <dbReference type="NCBI Taxonomy" id="99655"/>
    <lineage>
        <taxon>Bacteria</taxon>
        <taxon>Pseudomonadati</taxon>
        <taxon>Pseudomonadota</taxon>
        <taxon>Alphaproteobacteria</taxon>
        <taxon>Hyphomicrobiales</taxon>
        <taxon>Nitrobacteraceae</taxon>
        <taxon>Rhodopseudomonas</taxon>
    </lineage>
</organism>
<comment type="caution">
    <text evidence="1">The sequence shown here is derived from an EMBL/GenBank/DDBJ whole genome shotgun (WGS) entry which is preliminary data.</text>
</comment>
<sequence>MAEVSNELIFEVLKQVQHKLDKVDHKVDELKFEMNAMRGYLISMQQDVQNVYGILGRYDGRLEHIERRLELNDAPTIST</sequence>
<evidence type="ECO:0000313" key="1">
    <source>
        <dbReference type="EMBL" id="PYE99076.1"/>
    </source>
</evidence>
<name>A0A318T6W4_9BRAD</name>
<evidence type="ECO:0000313" key="2">
    <source>
        <dbReference type="Proteomes" id="UP000248148"/>
    </source>
</evidence>
<gene>
    <name evidence="1" type="ORF">BJ122_13912</name>
</gene>
<dbReference type="RefSeq" id="WP_110782752.1">
    <property type="nucleotide sequence ID" value="NZ_QJTI01000039.1"/>
</dbReference>
<dbReference type="EMBL" id="QJTI01000039">
    <property type="protein sequence ID" value="PYE99076.1"/>
    <property type="molecule type" value="Genomic_DNA"/>
</dbReference>
<reference evidence="1 2" key="1">
    <citation type="submission" date="2018-06" db="EMBL/GenBank/DDBJ databases">
        <title>Genomic Encyclopedia of Archaeal and Bacterial Type Strains, Phase II (KMG-II): from individual species to whole genera.</title>
        <authorList>
            <person name="Goeker M."/>
        </authorList>
    </citation>
    <scope>NUCLEOTIDE SEQUENCE [LARGE SCALE GENOMIC DNA]</scope>
    <source>
        <strain evidence="1 2">JCM 11668</strain>
    </source>
</reference>